<comment type="caution">
    <text evidence="13">The sequence shown here is derived from an EMBL/GenBank/DDBJ whole genome shotgun (WGS) entry which is preliminary data.</text>
</comment>
<dbReference type="SMART" id="SM00053">
    <property type="entry name" value="DYNc"/>
    <property type="match status" value="1"/>
</dbReference>
<dbReference type="InterPro" id="IPR045063">
    <property type="entry name" value="Dynamin_N"/>
</dbReference>
<dbReference type="Pfam" id="PF02212">
    <property type="entry name" value="GED"/>
    <property type="match status" value="1"/>
</dbReference>
<keyword evidence="14" id="KW-1185">Reference proteome</keyword>
<dbReference type="PROSITE" id="PS50003">
    <property type="entry name" value="PH_DOMAIN"/>
    <property type="match status" value="1"/>
</dbReference>
<dbReference type="Gene3D" id="1.20.120.1240">
    <property type="entry name" value="Dynamin, middle domain"/>
    <property type="match status" value="2"/>
</dbReference>
<evidence type="ECO:0000259" key="10">
    <source>
        <dbReference type="PROSITE" id="PS51388"/>
    </source>
</evidence>
<feature type="region of interest" description="Disordered" evidence="8">
    <location>
        <begin position="671"/>
        <end position="690"/>
    </location>
</feature>
<feature type="domain" description="GED" evidence="10">
    <location>
        <begin position="772"/>
        <end position="865"/>
    </location>
</feature>
<feature type="compositionally biased region" description="Polar residues" evidence="8">
    <location>
        <begin position="570"/>
        <end position="586"/>
    </location>
</feature>
<dbReference type="Pfam" id="PF14365">
    <property type="entry name" value="Neprosin_AP"/>
    <property type="match status" value="1"/>
</dbReference>
<dbReference type="PROSITE" id="PS51388">
    <property type="entry name" value="GED"/>
    <property type="match status" value="1"/>
</dbReference>
<dbReference type="CDD" id="cd08771">
    <property type="entry name" value="DLP_1"/>
    <property type="match status" value="1"/>
</dbReference>
<evidence type="ECO:0000259" key="11">
    <source>
        <dbReference type="PROSITE" id="PS51718"/>
    </source>
</evidence>
<evidence type="ECO:0000256" key="4">
    <source>
        <dbReference type="ARBA" id="ARBA00022801"/>
    </source>
</evidence>
<evidence type="ECO:0000256" key="2">
    <source>
        <dbReference type="ARBA" id="ARBA00022701"/>
    </source>
</evidence>
<feature type="region of interest" description="Disordered" evidence="8">
    <location>
        <begin position="554"/>
        <end position="612"/>
    </location>
</feature>
<dbReference type="InterPro" id="IPR000375">
    <property type="entry name" value="Dynamin_stalk"/>
</dbReference>
<dbReference type="Pfam" id="PF01031">
    <property type="entry name" value="Dynamin_M"/>
    <property type="match status" value="1"/>
</dbReference>
<reference evidence="13 14" key="1">
    <citation type="submission" date="2021-05" db="EMBL/GenBank/DDBJ databases">
        <title>Genome Assembly of Synthetic Allotetraploid Brassica napus Reveals Homoeologous Exchanges between Subgenomes.</title>
        <authorList>
            <person name="Davis J.T."/>
        </authorList>
    </citation>
    <scope>NUCLEOTIDE SEQUENCE [LARGE SCALE GENOMIC DNA]</scope>
    <source>
        <strain evidence="14">cv. Da-Ae</strain>
        <tissue evidence="13">Seedling</tissue>
    </source>
</reference>
<dbReference type="InterPro" id="IPR025521">
    <property type="entry name" value="Neprosin_propep"/>
</dbReference>
<dbReference type="EC" id="3.6.5.5" evidence="1"/>
<dbReference type="InterPro" id="IPR030381">
    <property type="entry name" value="G_DYNAMIN_dom"/>
</dbReference>
<dbReference type="InterPro" id="IPR027417">
    <property type="entry name" value="P-loop_NTPase"/>
</dbReference>
<dbReference type="InterPro" id="IPR004314">
    <property type="entry name" value="Neprosin"/>
</dbReference>
<dbReference type="PANTHER" id="PTHR11566:SF194">
    <property type="entry name" value="DYNAMIN GTPASE"/>
    <property type="match status" value="1"/>
</dbReference>
<feature type="compositionally biased region" description="Polar residues" evidence="8">
    <location>
        <begin position="894"/>
        <end position="908"/>
    </location>
</feature>
<feature type="compositionally biased region" description="Basic and acidic residues" evidence="8">
    <location>
        <begin position="676"/>
        <end position="687"/>
    </location>
</feature>
<dbReference type="InterPro" id="IPR022812">
    <property type="entry name" value="Dynamin"/>
</dbReference>
<sequence>MKLTYLFIEEKNRDSHKLPVFLEVQGIPEAEEARGYALTTKTKTERLEAIDELSQLSDSMKQAASLLADEDPDETSSSRRPATFLNVVALGNVGAGKSAVLNSLIGHAILPTGENGATRAPIIVDLSRESSLGSKAIILQIDNKSQQVSATALRHNLQDRLGKAAPGKNRDEIYLKLRTSTAPPLKLVDLPGLDQRIVDDSMIAEYAQHNDAILLVIIPASQASEISSSRALKIAKEHDPESTRTVGIIGKIDQAEGNAKALAAVQALLSNQGPPKTTDIPWVALIGQSVSIASAAQSGSGENSLETAWRAESESLNKTLTGAPQSKLGRNALVETLASQIRSRMKLRLPNILSGLQGKSQMVQNELARLGEQLVDSAEGTRAIALELCREFEEKFLLHLAGGEGSGWKVVASFEGNFPNRIKQLPLDRHFDLNNVKRVVLEADGYQPYLISPEKGLRSLIKIVLEMAKDPARLCVDEVHRVLVDIVSAAANATPGLGRYPPFKREVVAIASAALDGFKNEAKKMVVALVDMERAFVPPQHFIRLVQRRMERQRREDELKGRSSKKGQDAEQSLLSRASSPQQDGSMKSMKDKPSPQDKETPEVSGLKTAGPEGEITAGYLMKKSAKTNGWSRRWFVLNEKTGKLGYTKKQEERNFRGTITLEECTIEEIPEEEVEKSKSSKDKKANGPDSKGPGLVFKITCKVPYKTVLKAHNALVLKADSVVDKNEWINKLQKVIQARGGQVGNVSMRQSFSDGSLDKMVRKPADPEEELRWMSQEVRGYVEAVLNSLAANVPKAVVLCQVEKSKEDMLNQLYSSISAIGNERIESLIQEDQNVKRRRERYQKQSSLLSTLTRQLSIHDNRAAAASSWSDNGATESSPRTSGGSSGDDWMNAFNSAANGASDSLSRYGSGGHSRRYSDPAQNGDAPSPDGDVIDCIKRYDQPAFRHPLLKHHQIEEPPVVKTYWAKEEAENDYKWQVWHSIGTGCPDGSIPIQRRLSHPNKTPDPRDVNKDHEHALGLMRNLSKIYGTQATMNVWKPKVEGSEEFSLGQIWLTSGTYLDNNLNSIEAGWQVYPFLYHDFQPRFFIYWTTDTYNQTGCYNLRCGGFVQTSKKILVGGAITQTSISGGTQVELTIRIWKDQKLGSWWLGIIMGHGILEPVGYWPALLFTLQTEFAEKVEWGGEIVNGHSLGRNTSTQMGSGCLSCGIRKAAYMSNLQIALSEKNFEPVQDLALAATSPDYRAKKLNNTFFYYGGPEQIKSGGANLMLNHIFIDMNQG</sequence>
<dbReference type="PROSITE" id="PS51718">
    <property type="entry name" value="G_DYNAMIN_2"/>
    <property type="match status" value="1"/>
</dbReference>
<feature type="domain" description="Dynamin-type G" evidence="11">
    <location>
        <begin position="81"/>
        <end position="350"/>
    </location>
</feature>
<keyword evidence="4" id="KW-0378">Hydrolase</keyword>
<dbReference type="InterPro" id="IPR011993">
    <property type="entry name" value="PH-like_dom_sf"/>
</dbReference>
<dbReference type="InterPro" id="IPR001849">
    <property type="entry name" value="PH_domain"/>
</dbReference>
<dbReference type="InterPro" id="IPR020850">
    <property type="entry name" value="GED_dom"/>
</dbReference>
<name>A0ABQ7Y946_BRANA</name>
<feature type="region of interest" description="Disordered" evidence="8">
    <location>
        <begin position="864"/>
        <end position="936"/>
    </location>
</feature>
<evidence type="ECO:0000259" key="9">
    <source>
        <dbReference type="PROSITE" id="PS50003"/>
    </source>
</evidence>
<keyword evidence="5 7" id="KW-0342">GTP-binding</keyword>
<gene>
    <name evidence="13" type="ORF">HID58_080937</name>
</gene>
<feature type="compositionally biased region" description="Basic and acidic residues" evidence="8">
    <location>
        <begin position="554"/>
        <end position="569"/>
    </location>
</feature>
<keyword evidence="2" id="KW-0493">Microtubule</keyword>
<dbReference type="PROSITE" id="PS52045">
    <property type="entry name" value="NEPROSIN_PEP_CD"/>
    <property type="match status" value="1"/>
</dbReference>
<dbReference type="SUPFAM" id="SSF52540">
    <property type="entry name" value="P-loop containing nucleoside triphosphate hydrolases"/>
    <property type="match status" value="1"/>
</dbReference>
<dbReference type="InterPro" id="IPR001401">
    <property type="entry name" value="Dynamin_GTPase"/>
</dbReference>
<dbReference type="Gene3D" id="3.90.1320.10">
    <property type="entry name" value="Outer-capsid protein sigma 3, large lobe"/>
    <property type="match status" value="1"/>
</dbReference>
<evidence type="ECO:0000256" key="3">
    <source>
        <dbReference type="ARBA" id="ARBA00022741"/>
    </source>
</evidence>
<dbReference type="PRINTS" id="PR00195">
    <property type="entry name" value="DYNAMIN"/>
</dbReference>
<dbReference type="Pfam" id="PF00169">
    <property type="entry name" value="PH"/>
    <property type="match status" value="1"/>
</dbReference>
<dbReference type="SMART" id="SM00233">
    <property type="entry name" value="PH"/>
    <property type="match status" value="1"/>
</dbReference>
<dbReference type="Gene3D" id="2.30.29.30">
    <property type="entry name" value="Pleckstrin-homology domain (PH domain)/Phosphotyrosine-binding domain (PTB)"/>
    <property type="match status" value="1"/>
</dbReference>
<feature type="compositionally biased region" description="Polar residues" evidence="8">
    <location>
        <begin position="868"/>
        <end position="884"/>
    </location>
</feature>
<evidence type="ECO:0000313" key="13">
    <source>
        <dbReference type="EMBL" id="KAH0863726.1"/>
    </source>
</evidence>
<protein>
    <recommendedName>
        <fullName evidence="1">dynamin GTPase</fullName>
        <ecNumber evidence="1">3.6.5.5</ecNumber>
    </recommendedName>
</protein>
<evidence type="ECO:0000256" key="5">
    <source>
        <dbReference type="ARBA" id="ARBA00023134"/>
    </source>
</evidence>
<evidence type="ECO:0000256" key="1">
    <source>
        <dbReference type="ARBA" id="ARBA00011980"/>
    </source>
</evidence>
<feature type="domain" description="PH" evidence="9">
    <location>
        <begin position="614"/>
        <end position="738"/>
    </location>
</feature>
<keyword evidence="3 7" id="KW-0547">Nucleotide-binding</keyword>
<feature type="domain" description="Neprosin PEP catalytic" evidence="12">
    <location>
        <begin position="1008"/>
        <end position="1259"/>
    </location>
</feature>
<evidence type="ECO:0000256" key="8">
    <source>
        <dbReference type="SAM" id="MobiDB-lite"/>
    </source>
</evidence>
<proteinExistence type="inferred from homology"/>
<accession>A0ABQ7Y946</accession>
<organism evidence="13 14">
    <name type="scientific">Brassica napus</name>
    <name type="common">Rape</name>
    <dbReference type="NCBI Taxonomy" id="3708"/>
    <lineage>
        <taxon>Eukaryota</taxon>
        <taxon>Viridiplantae</taxon>
        <taxon>Streptophyta</taxon>
        <taxon>Embryophyta</taxon>
        <taxon>Tracheophyta</taxon>
        <taxon>Spermatophyta</taxon>
        <taxon>Magnoliopsida</taxon>
        <taxon>eudicotyledons</taxon>
        <taxon>Gunneridae</taxon>
        <taxon>Pentapetalae</taxon>
        <taxon>rosids</taxon>
        <taxon>malvids</taxon>
        <taxon>Brassicales</taxon>
        <taxon>Brassicaceae</taxon>
        <taxon>Brassiceae</taxon>
        <taxon>Brassica</taxon>
    </lineage>
</organism>
<evidence type="ECO:0000256" key="6">
    <source>
        <dbReference type="ARBA" id="ARBA00023175"/>
    </source>
</evidence>
<dbReference type="Pfam" id="PF03080">
    <property type="entry name" value="Neprosin"/>
    <property type="match status" value="1"/>
</dbReference>
<evidence type="ECO:0000256" key="7">
    <source>
        <dbReference type="RuleBase" id="RU003932"/>
    </source>
</evidence>
<dbReference type="Pfam" id="PF00350">
    <property type="entry name" value="Dynamin_N"/>
    <property type="match status" value="1"/>
</dbReference>
<evidence type="ECO:0000259" key="12">
    <source>
        <dbReference type="PROSITE" id="PS52045"/>
    </source>
</evidence>
<keyword evidence="6" id="KW-0505">Motor protein</keyword>
<dbReference type="EMBL" id="JAGKQM010000018">
    <property type="protein sequence ID" value="KAH0863726.1"/>
    <property type="molecule type" value="Genomic_DNA"/>
</dbReference>
<dbReference type="Gene3D" id="3.40.50.300">
    <property type="entry name" value="P-loop containing nucleotide triphosphate hydrolases"/>
    <property type="match status" value="1"/>
</dbReference>
<dbReference type="InterPro" id="IPR003130">
    <property type="entry name" value="GED"/>
</dbReference>
<dbReference type="SUPFAM" id="SSF50729">
    <property type="entry name" value="PH domain-like"/>
    <property type="match status" value="1"/>
</dbReference>
<feature type="compositionally biased region" description="Basic and acidic residues" evidence="8">
    <location>
        <begin position="589"/>
        <end position="602"/>
    </location>
</feature>
<evidence type="ECO:0000313" key="14">
    <source>
        <dbReference type="Proteomes" id="UP000824890"/>
    </source>
</evidence>
<dbReference type="Proteomes" id="UP000824890">
    <property type="component" value="Unassembled WGS sequence"/>
</dbReference>
<dbReference type="PANTHER" id="PTHR11566">
    <property type="entry name" value="DYNAMIN"/>
    <property type="match status" value="1"/>
</dbReference>
<comment type="similarity">
    <text evidence="7">Belongs to the TRAFAC class dynamin-like GTPase superfamily. Dynamin/Fzo/YdjA family.</text>
</comment>
<dbReference type="InterPro" id="IPR019762">
    <property type="entry name" value="Dynamin_GTPase_CS"/>
</dbReference>
<dbReference type="PROSITE" id="PS00410">
    <property type="entry name" value="G_DYNAMIN_1"/>
    <property type="match status" value="1"/>
</dbReference>